<reference evidence="2" key="1">
    <citation type="journal article" date="2013" name="Mol. Plant Microbe Interact.">
        <title>Global aspects of pacC regulation of pathogenicity genes in Colletotrichum gloeosporioides as revealed by transcriptome analysis.</title>
        <authorList>
            <person name="Alkan N."/>
            <person name="Meng X."/>
            <person name="Friedlander G."/>
            <person name="Reuveni E."/>
            <person name="Sukno S."/>
            <person name="Sherman A."/>
            <person name="Thon M."/>
            <person name="Fluhr R."/>
            <person name="Prusky D."/>
        </authorList>
    </citation>
    <scope>NUCLEOTIDE SEQUENCE [LARGE SCALE GENOMIC DNA]</scope>
    <source>
        <strain evidence="2">Cg-14</strain>
    </source>
</reference>
<accession>T0K3E0</accession>
<name>T0K3E0_COLGC</name>
<dbReference type="HOGENOM" id="CLU_3279422_0_0_1"/>
<organism evidence="1 2">
    <name type="scientific">Colletotrichum gloeosporioides (strain Cg-14)</name>
    <name type="common">Anthracnose fungus</name>
    <name type="synonym">Glomerella cingulata</name>
    <dbReference type="NCBI Taxonomy" id="1237896"/>
    <lineage>
        <taxon>Eukaryota</taxon>
        <taxon>Fungi</taxon>
        <taxon>Dikarya</taxon>
        <taxon>Ascomycota</taxon>
        <taxon>Pezizomycotina</taxon>
        <taxon>Sordariomycetes</taxon>
        <taxon>Hypocreomycetidae</taxon>
        <taxon>Glomerellales</taxon>
        <taxon>Glomerellaceae</taxon>
        <taxon>Colletotrichum</taxon>
        <taxon>Colletotrichum gloeosporioides species complex</taxon>
    </lineage>
</organism>
<evidence type="ECO:0000313" key="1">
    <source>
        <dbReference type="EMBL" id="EQB50017.1"/>
    </source>
</evidence>
<dbReference type="AlphaFoldDB" id="T0K3E0"/>
<gene>
    <name evidence="1" type="ORF">CGLO_10587</name>
</gene>
<dbReference type="Proteomes" id="UP000015530">
    <property type="component" value="Unassembled WGS sequence"/>
</dbReference>
<proteinExistence type="predicted"/>
<protein>
    <submittedName>
        <fullName evidence="1">Uncharacterized protein</fullName>
    </submittedName>
</protein>
<dbReference type="EMBL" id="AMYD01002167">
    <property type="protein sequence ID" value="EQB50017.1"/>
    <property type="molecule type" value="Genomic_DNA"/>
</dbReference>
<evidence type="ECO:0000313" key="2">
    <source>
        <dbReference type="Proteomes" id="UP000015530"/>
    </source>
</evidence>
<sequence length="41" mass="4448">MPKGLAYASPGQQAWDCHASQVIRDFLACLSRSEAHWSAGT</sequence>
<comment type="caution">
    <text evidence="1">The sequence shown here is derived from an EMBL/GenBank/DDBJ whole genome shotgun (WGS) entry which is preliminary data.</text>
</comment>